<comment type="caution">
    <text evidence="1">The sequence shown here is derived from an EMBL/GenBank/DDBJ whole genome shotgun (WGS) entry which is preliminary data.</text>
</comment>
<dbReference type="AlphaFoldDB" id="A0A0R1ZJC0"/>
<reference evidence="1 2" key="1">
    <citation type="journal article" date="2015" name="Genome Announc.">
        <title>Expanding the biotechnology potential of lactobacilli through comparative genomics of 213 strains and associated genera.</title>
        <authorList>
            <person name="Sun Z."/>
            <person name="Harris H.M."/>
            <person name="McCann A."/>
            <person name="Guo C."/>
            <person name="Argimon S."/>
            <person name="Zhang W."/>
            <person name="Yang X."/>
            <person name="Jeffery I.B."/>
            <person name="Cooney J.C."/>
            <person name="Kagawa T.F."/>
            <person name="Liu W."/>
            <person name="Song Y."/>
            <person name="Salvetti E."/>
            <person name="Wrobel A."/>
            <person name="Rasinkangas P."/>
            <person name="Parkhill J."/>
            <person name="Rea M.C."/>
            <person name="O'Sullivan O."/>
            <person name="Ritari J."/>
            <person name="Douillard F.P."/>
            <person name="Paul Ross R."/>
            <person name="Yang R."/>
            <person name="Briner A.E."/>
            <person name="Felis G.E."/>
            <person name="de Vos W.M."/>
            <person name="Barrangou R."/>
            <person name="Klaenhammer T.R."/>
            <person name="Caufield P.W."/>
            <person name="Cui Y."/>
            <person name="Zhang H."/>
            <person name="O'Toole P.W."/>
        </authorList>
    </citation>
    <scope>NUCLEOTIDE SEQUENCE [LARGE SCALE GENOMIC DNA]</scope>
    <source>
        <strain evidence="1 2">DSM 20505</strain>
    </source>
</reference>
<dbReference type="Proteomes" id="UP000051679">
    <property type="component" value="Unassembled WGS sequence"/>
</dbReference>
<evidence type="ECO:0000313" key="1">
    <source>
        <dbReference type="EMBL" id="KRM55047.1"/>
    </source>
</evidence>
<dbReference type="PATRIC" id="fig|1291052.5.peg.1795"/>
<sequence length="234" mass="26796">MNTDSTISAIRDLKQGKKEDWKNLVNLYIKVTNENDDLFFFEPNTLVFMREHATKKQQRRLDNTVLNKLTDTVDDSLDDPRLSPQKREEINLWLTTISECIDVPSEIRTLAEDGIVETPQEQKARIDYWIDKLVTYPKGINFVNVDELVNVLKDADDEQRQRIEETVVKLLATKTDPHALNSDPNAASYKYDSLIRGWVIDLASNPELTPGINQAARDVWKHIEQASTDANAGK</sequence>
<proteinExistence type="predicted"/>
<dbReference type="EMBL" id="AYYO01000037">
    <property type="protein sequence ID" value="KRM55047.1"/>
    <property type="molecule type" value="Genomic_DNA"/>
</dbReference>
<name>A0A0R1ZJC0_9LACO</name>
<evidence type="ECO:0000313" key="2">
    <source>
        <dbReference type="Proteomes" id="UP000051679"/>
    </source>
</evidence>
<dbReference type="STRING" id="1291052.FC18_GL001755"/>
<keyword evidence="2" id="KW-1185">Reference proteome</keyword>
<accession>A0A0R1ZJC0</accession>
<protein>
    <submittedName>
        <fullName evidence="1">Uncharacterized protein</fullName>
    </submittedName>
</protein>
<dbReference type="RefSeq" id="WP_054678115.1">
    <property type="nucleotide sequence ID" value="NZ_AYYO01000037.1"/>
</dbReference>
<organism evidence="1 2">
    <name type="scientific">Lacticaseibacillus sharpeae JCM 1186 = DSM 20505</name>
    <dbReference type="NCBI Taxonomy" id="1291052"/>
    <lineage>
        <taxon>Bacteria</taxon>
        <taxon>Bacillati</taxon>
        <taxon>Bacillota</taxon>
        <taxon>Bacilli</taxon>
        <taxon>Lactobacillales</taxon>
        <taxon>Lactobacillaceae</taxon>
        <taxon>Lacticaseibacillus</taxon>
    </lineage>
</organism>
<gene>
    <name evidence="1" type="ORF">FC18_GL001755</name>
</gene>